<dbReference type="EMBL" id="MDYQ01000034">
    <property type="protein sequence ID" value="PRP86163.1"/>
    <property type="molecule type" value="Genomic_DNA"/>
</dbReference>
<evidence type="ECO:0000313" key="2">
    <source>
        <dbReference type="Proteomes" id="UP000241769"/>
    </source>
</evidence>
<organism evidence="1 2">
    <name type="scientific">Planoprotostelium fungivorum</name>
    <dbReference type="NCBI Taxonomy" id="1890364"/>
    <lineage>
        <taxon>Eukaryota</taxon>
        <taxon>Amoebozoa</taxon>
        <taxon>Evosea</taxon>
        <taxon>Variosea</taxon>
        <taxon>Cavosteliida</taxon>
        <taxon>Cavosteliaceae</taxon>
        <taxon>Planoprotostelium</taxon>
    </lineage>
</organism>
<dbReference type="AlphaFoldDB" id="A0A2P6NQD2"/>
<protein>
    <submittedName>
        <fullName evidence="1">Uncharacterized protein</fullName>
    </submittedName>
</protein>
<proteinExistence type="predicted"/>
<reference evidence="1 2" key="1">
    <citation type="journal article" date="2018" name="Genome Biol. Evol.">
        <title>Multiple Roots of Fruiting Body Formation in Amoebozoa.</title>
        <authorList>
            <person name="Hillmann F."/>
            <person name="Forbes G."/>
            <person name="Novohradska S."/>
            <person name="Ferling I."/>
            <person name="Riege K."/>
            <person name="Groth M."/>
            <person name="Westermann M."/>
            <person name="Marz M."/>
            <person name="Spaller T."/>
            <person name="Winckler T."/>
            <person name="Schaap P."/>
            <person name="Glockner G."/>
        </authorList>
    </citation>
    <scope>NUCLEOTIDE SEQUENCE [LARGE SCALE GENOMIC DNA]</scope>
    <source>
        <strain evidence="1 2">Jena</strain>
    </source>
</reference>
<comment type="caution">
    <text evidence="1">The sequence shown here is derived from an EMBL/GenBank/DDBJ whole genome shotgun (WGS) entry which is preliminary data.</text>
</comment>
<sequence>MDIFEHACIDFVTKDALKKRHLEPNHFMHNFSLSSTPTRGPTSVVLHTLIFLKGFIMRFQNTQEAVVRRKKMLVHRGTKSRVSSARSTQQHRIRVNTYAKEKKIHLFERISRLK</sequence>
<gene>
    <name evidence="1" type="ORF">PROFUN_05679</name>
</gene>
<name>A0A2P6NQD2_9EUKA</name>
<keyword evidence="2" id="KW-1185">Reference proteome</keyword>
<evidence type="ECO:0000313" key="1">
    <source>
        <dbReference type="EMBL" id="PRP86163.1"/>
    </source>
</evidence>
<accession>A0A2P6NQD2</accession>
<dbReference type="Proteomes" id="UP000241769">
    <property type="component" value="Unassembled WGS sequence"/>
</dbReference>
<dbReference type="InParanoid" id="A0A2P6NQD2"/>